<dbReference type="InterPro" id="IPR017941">
    <property type="entry name" value="Rieske_2Fe-2S"/>
</dbReference>
<dbReference type="PANTHER" id="PTHR10134">
    <property type="entry name" value="CYTOCHROME B-C1 COMPLEX SUBUNIT RIESKE, MITOCHONDRIAL"/>
    <property type="match status" value="1"/>
</dbReference>
<comment type="cofactor">
    <cofactor evidence="6">
        <name>[2Fe-2S] cluster</name>
        <dbReference type="ChEBI" id="CHEBI:190135"/>
    </cofactor>
</comment>
<evidence type="ECO:0000256" key="4">
    <source>
        <dbReference type="ARBA" id="ARBA00023014"/>
    </source>
</evidence>
<evidence type="ECO:0000256" key="3">
    <source>
        <dbReference type="ARBA" id="ARBA00023004"/>
    </source>
</evidence>
<dbReference type="SUPFAM" id="SSF50022">
    <property type="entry name" value="ISP domain"/>
    <property type="match status" value="1"/>
</dbReference>
<dbReference type="InterPro" id="IPR014349">
    <property type="entry name" value="Rieske_Fe-S_prot"/>
</dbReference>
<evidence type="ECO:0000313" key="10">
    <source>
        <dbReference type="Proteomes" id="UP001293718"/>
    </source>
</evidence>
<sequence length="207" mass="21276">MKQQRLITSPASVRVGEPDPARRDALRRGACACLGAGLATVGVSPARADEPASQRPAPGDRLVLAAGDEPPRPLVASDVKPGAKPLQVFPFDAAAGVVRDGSRLNKVLLVKLDPAGLDDAARSRAADGVLAFSAVCTHQGCDVSEWNEAEKALLCFCHFSRFDPARLGQVVAGPASRGLPNLPLKLDGGLLTVASPFSTSPGAKAAG</sequence>
<accession>A0ABU5IC44</accession>
<gene>
    <name evidence="9" type="ORF">SM757_06680</name>
</gene>
<evidence type="ECO:0000256" key="5">
    <source>
        <dbReference type="ARBA" id="ARBA00023157"/>
    </source>
</evidence>
<organism evidence="9 10">
    <name type="scientific">Azohydromonas lata</name>
    <dbReference type="NCBI Taxonomy" id="45677"/>
    <lineage>
        <taxon>Bacteria</taxon>
        <taxon>Pseudomonadati</taxon>
        <taxon>Pseudomonadota</taxon>
        <taxon>Betaproteobacteria</taxon>
        <taxon>Burkholderiales</taxon>
        <taxon>Sphaerotilaceae</taxon>
        <taxon>Azohydromonas</taxon>
    </lineage>
</organism>
<keyword evidence="4" id="KW-0411">Iron-sulfur</keyword>
<dbReference type="Pfam" id="PF00355">
    <property type="entry name" value="Rieske"/>
    <property type="match status" value="1"/>
</dbReference>
<evidence type="ECO:0000256" key="7">
    <source>
        <dbReference type="SAM" id="MobiDB-lite"/>
    </source>
</evidence>
<reference evidence="9 10" key="1">
    <citation type="submission" date="2023-11" db="EMBL/GenBank/DDBJ databases">
        <title>Draft genome of Azohydromonas lata strain H1 (DSM1123), a polyhydroxyalkanoate producer.</title>
        <authorList>
            <person name="Traversa D."/>
            <person name="D'Addabbo P."/>
            <person name="Pazzani C."/>
            <person name="Manzari C."/>
            <person name="Chiara M."/>
            <person name="Scrascia M."/>
        </authorList>
    </citation>
    <scope>NUCLEOTIDE SEQUENCE [LARGE SCALE GENOMIC DNA]</scope>
    <source>
        <strain evidence="9 10">H1</strain>
    </source>
</reference>
<dbReference type="InterPro" id="IPR005805">
    <property type="entry name" value="Rieske_Fe-S_prot_C"/>
</dbReference>
<dbReference type="Gene3D" id="2.102.10.10">
    <property type="entry name" value="Rieske [2Fe-2S] iron-sulphur domain"/>
    <property type="match status" value="1"/>
</dbReference>
<name>A0ABU5IC44_9BURK</name>
<evidence type="ECO:0000256" key="6">
    <source>
        <dbReference type="ARBA" id="ARBA00034078"/>
    </source>
</evidence>
<feature type="compositionally biased region" description="Polar residues" evidence="7">
    <location>
        <begin position="1"/>
        <end position="11"/>
    </location>
</feature>
<evidence type="ECO:0000259" key="8">
    <source>
        <dbReference type="PROSITE" id="PS51296"/>
    </source>
</evidence>
<dbReference type="RefSeq" id="WP_322464866.1">
    <property type="nucleotide sequence ID" value="NZ_JAXOJX010000007.1"/>
</dbReference>
<dbReference type="InterPro" id="IPR006311">
    <property type="entry name" value="TAT_signal"/>
</dbReference>
<dbReference type="Proteomes" id="UP001293718">
    <property type="component" value="Unassembled WGS sequence"/>
</dbReference>
<evidence type="ECO:0000256" key="1">
    <source>
        <dbReference type="ARBA" id="ARBA00022714"/>
    </source>
</evidence>
<comment type="caution">
    <text evidence="9">The sequence shown here is derived from an EMBL/GenBank/DDBJ whole genome shotgun (WGS) entry which is preliminary data.</text>
</comment>
<dbReference type="PROSITE" id="PS51296">
    <property type="entry name" value="RIESKE"/>
    <property type="match status" value="1"/>
</dbReference>
<proteinExistence type="predicted"/>
<keyword evidence="2" id="KW-0479">Metal-binding</keyword>
<evidence type="ECO:0000256" key="2">
    <source>
        <dbReference type="ARBA" id="ARBA00022723"/>
    </source>
</evidence>
<protein>
    <submittedName>
        <fullName evidence="9">Rieske 2Fe-2S domain-containing protein</fullName>
    </submittedName>
</protein>
<keyword evidence="1" id="KW-0001">2Fe-2S</keyword>
<evidence type="ECO:0000313" key="9">
    <source>
        <dbReference type="EMBL" id="MDZ5456255.1"/>
    </source>
</evidence>
<keyword evidence="10" id="KW-1185">Reference proteome</keyword>
<dbReference type="PRINTS" id="PR00162">
    <property type="entry name" value="RIESKE"/>
</dbReference>
<dbReference type="EMBL" id="JAXOJX010000007">
    <property type="protein sequence ID" value="MDZ5456255.1"/>
    <property type="molecule type" value="Genomic_DNA"/>
</dbReference>
<keyword evidence="5" id="KW-1015">Disulfide bond</keyword>
<keyword evidence="3" id="KW-0408">Iron</keyword>
<feature type="domain" description="Rieske" evidence="8">
    <location>
        <begin position="104"/>
        <end position="193"/>
    </location>
</feature>
<dbReference type="PROSITE" id="PS51318">
    <property type="entry name" value="TAT"/>
    <property type="match status" value="1"/>
</dbReference>
<feature type="region of interest" description="Disordered" evidence="7">
    <location>
        <begin position="1"/>
        <end position="22"/>
    </location>
</feature>
<dbReference type="InterPro" id="IPR036922">
    <property type="entry name" value="Rieske_2Fe-2S_sf"/>
</dbReference>